<name>A0A0C9QL54_9HYME</name>
<evidence type="ECO:0000256" key="2">
    <source>
        <dbReference type="ARBA" id="ARBA00022692"/>
    </source>
</evidence>
<accession>A0A0C9QL54</accession>
<evidence type="ECO:0000256" key="5">
    <source>
        <dbReference type="ARBA" id="ARBA00022989"/>
    </source>
</evidence>
<feature type="repeat" description="Cys-rich GLG1" evidence="8">
    <location>
        <begin position="683"/>
        <end position="742"/>
    </location>
</feature>
<feature type="signal peptide" evidence="11">
    <location>
        <begin position="1"/>
        <end position="30"/>
    </location>
</feature>
<keyword evidence="5 10" id="KW-1133">Transmembrane helix</keyword>
<evidence type="ECO:0000256" key="6">
    <source>
        <dbReference type="ARBA" id="ARBA00023136"/>
    </source>
</evidence>
<feature type="transmembrane region" description="Helical" evidence="10">
    <location>
        <begin position="1100"/>
        <end position="1120"/>
    </location>
</feature>
<dbReference type="InterPro" id="IPR039728">
    <property type="entry name" value="GLG1"/>
</dbReference>
<keyword evidence="9" id="KW-0175">Coiled coil</keyword>
<feature type="repeat" description="Cys-rich GLG1" evidence="8">
    <location>
        <begin position="363"/>
        <end position="422"/>
    </location>
</feature>
<feature type="chain" id="PRO_5002201281" evidence="11">
    <location>
        <begin position="31"/>
        <end position="1132"/>
    </location>
</feature>
<feature type="repeat" description="Cys-rich GLG1" evidence="8">
    <location>
        <begin position="236"/>
        <end position="296"/>
    </location>
</feature>
<evidence type="ECO:0000256" key="3">
    <source>
        <dbReference type="ARBA" id="ARBA00022729"/>
    </source>
</evidence>
<dbReference type="GO" id="GO:0000139">
    <property type="term" value="C:Golgi membrane"/>
    <property type="evidence" value="ECO:0007669"/>
    <property type="project" value="InterPro"/>
</dbReference>
<evidence type="ECO:0000256" key="4">
    <source>
        <dbReference type="ARBA" id="ARBA00022737"/>
    </source>
</evidence>
<keyword evidence="4" id="KW-0677">Repeat</keyword>
<evidence type="ECO:0000256" key="11">
    <source>
        <dbReference type="SAM" id="SignalP"/>
    </source>
</evidence>
<gene>
    <name evidence="12" type="primary">GLG1_1</name>
    <name evidence="12" type="ORF">g.31053</name>
</gene>
<feature type="coiled-coil region" evidence="9">
    <location>
        <begin position="602"/>
        <end position="636"/>
    </location>
</feature>
<evidence type="ECO:0000256" key="9">
    <source>
        <dbReference type="SAM" id="Coils"/>
    </source>
</evidence>
<feature type="repeat" description="Cys-rich GLG1" evidence="8">
    <location>
        <begin position="749"/>
        <end position="809"/>
    </location>
</feature>
<dbReference type="InterPro" id="IPR017873">
    <property type="entry name" value="Cys-rich_GLG1_repeat_euk"/>
</dbReference>
<keyword evidence="2 10" id="KW-0812">Transmembrane</keyword>
<dbReference type="PROSITE" id="PS51289">
    <property type="entry name" value="GLG1_C_RICH"/>
    <property type="match status" value="7"/>
</dbReference>
<evidence type="ECO:0000313" key="12">
    <source>
        <dbReference type="EMBL" id="JAG71044.1"/>
    </source>
</evidence>
<keyword evidence="6 10" id="KW-0472">Membrane</keyword>
<proteinExistence type="predicted"/>
<dbReference type="Pfam" id="PF00839">
    <property type="entry name" value="Cys_rich_FGFR"/>
    <property type="match status" value="15"/>
</dbReference>
<sequence length="1132" mass="130685">MEFSRRLAGVGIALLFQVLSDILINAGVLANDVTQGVNSPEYTNVGWVFGNDELSRRRRNVVVKPPDEGGRYFIEDKKCRDSFERLCGVIDNNNDDLFILQCVQTFKTNEAYMIDEDCQHLIWKHIVNITENENIEQLTRKECGEEIDDLQCQSKNKEPGTYLACLIEKRENVKNAQCSEFIQRLEFVAFSDFRIITPMVTDCQQDINSFKCGRIQPHRDVSQGQMLSCLQAHVDKLEPKCRKRIFKISEIQSDNIKLDRQLFLACMQDHIKFCPNIRPGSGQVYKCLMQHKLDRTMSKQCQDQLARREKLIASDYKASKGLVKACKDDIKTNHCRRSVSDDKEIKLAQILLCLETAAKNGSKIDAECQKEMFDHRKILLEDYHLSPEIVDGCAKDISRFCNGLEQGGVTIHCLMEHTKSRKQKNKVLPECQRALETLIKETDAGEDWRVDPVLHDACQPVVDSSCRDVQGGNARVIYCLMDKLGTDRMLEACETALLQIQYFVARDYKLDPQLYKACRNDAVQLCNAKIAWNEEGSLDPERGPLVLSCLYRYADHQKNATLRPECLQEIKRIMRQRAISVDLQPEIEQACFQELADNCYDKTAKGEEILCLQDNLDELNEKCKQAVNNLTEDQAERVELNPIIMAACRKAMDKHCEDVLKNGKDEGDMMECLIEHKNDLDSHFEYKCKAAIEHFQIISLKNYHFTYKFKEACRPYVNRFCHRARTKAEVIECLSDILREDIMKDSQHRILKDCRQQLRGQLYQQRENIKLDPLLQKACQSEIKQYCFNIEAGHSQILECLASRKAKLSSICHKQLFKVRQQEFLDSSSDFLLWNTCRSMIGQFCQREPDKSKVLDCLKGVKDEDSFDEKCKDVVVRRMIEQNTDYRFNGALHAACAHDIVAQCDKVVHNEPADKELEGKVIRCLRIKFREGKLRPKCQKQMTVILKQAAHNYHLNPLLVNMCSHEIHTICHSDEDDSDTVEECLKMQFNKGNPEMREECRVEIADLIEEARADIHFDPLLHKACSNDVAKYCSDIAQGSGRHIMCLQNIMDDGRKPLDPDCFKMLSKRIEMFKNVAKLHLPNTIEELYTTVNQSPSRRYFLIVAFTLIGIIFIMGLFCGRITRRTMMMKNK</sequence>
<keyword evidence="3 11" id="KW-0732">Signal</keyword>
<dbReference type="InterPro" id="IPR001893">
    <property type="entry name" value="Cys-rich_GLG1_repeat"/>
</dbReference>
<feature type="repeat" description="Cys-rich GLG1" evidence="8">
    <location>
        <begin position="995"/>
        <end position="1055"/>
    </location>
</feature>
<comment type="subcellular location">
    <subcellularLocation>
        <location evidence="1">Membrane</location>
        <topology evidence="1">Single-pass type I membrane protein</topology>
    </subcellularLocation>
</comment>
<dbReference type="AlphaFoldDB" id="A0A0C9QL54"/>
<evidence type="ECO:0000256" key="1">
    <source>
        <dbReference type="ARBA" id="ARBA00004479"/>
    </source>
</evidence>
<evidence type="ECO:0000256" key="8">
    <source>
        <dbReference type="PROSITE-ProRule" id="PRU00622"/>
    </source>
</evidence>
<feature type="repeat" description="Cys-rich GLG1" evidence="8">
    <location>
        <begin position="618"/>
        <end position="681"/>
    </location>
</feature>
<organism evidence="12">
    <name type="scientific">Fopius arisanus</name>
    <dbReference type="NCBI Taxonomy" id="64838"/>
    <lineage>
        <taxon>Eukaryota</taxon>
        <taxon>Metazoa</taxon>
        <taxon>Ecdysozoa</taxon>
        <taxon>Arthropoda</taxon>
        <taxon>Hexapoda</taxon>
        <taxon>Insecta</taxon>
        <taxon>Pterygota</taxon>
        <taxon>Neoptera</taxon>
        <taxon>Endopterygota</taxon>
        <taxon>Hymenoptera</taxon>
        <taxon>Apocrita</taxon>
        <taxon>Ichneumonoidea</taxon>
        <taxon>Braconidae</taxon>
        <taxon>Opiinae</taxon>
        <taxon>Fopius</taxon>
    </lineage>
</organism>
<feature type="repeat" description="Cys-rich GLG1" evidence="8">
    <location>
        <begin position="488"/>
        <end position="558"/>
    </location>
</feature>
<evidence type="ECO:0000256" key="10">
    <source>
        <dbReference type="SAM" id="Phobius"/>
    </source>
</evidence>
<keyword evidence="7" id="KW-0325">Glycoprotein</keyword>
<dbReference type="PANTHER" id="PTHR11884:SF1">
    <property type="entry name" value="GOLGI APPARATUS PROTEIN 1"/>
    <property type="match status" value="1"/>
</dbReference>
<evidence type="ECO:0000256" key="7">
    <source>
        <dbReference type="ARBA" id="ARBA00023180"/>
    </source>
</evidence>
<dbReference type="GO" id="GO:0017134">
    <property type="term" value="F:fibroblast growth factor binding"/>
    <property type="evidence" value="ECO:0007669"/>
    <property type="project" value="TreeGrafter"/>
</dbReference>
<protein>
    <submittedName>
        <fullName evidence="12">GLG1_1 protein</fullName>
    </submittedName>
</protein>
<reference evidence="12" key="1">
    <citation type="submission" date="2015-01" db="EMBL/GenBank/DDBJ databases">
        <title>Transcriptome Assembly of Fopius arisanus.</title>
        <authorList>
            <person name="Geib S."/>
        </authorList>
    </citation>
    <scope>NUCLEOTIDE SEQUENCE</scope>
</reference>
<dbReference type="EMBL" id="GBYB01001277">
    <property type="protein sequence ID" value="JAG71044.1"/>
    <property type="molecule type" value="Transcribed_RNA"/>
</dbReference>
<dbReference type="PANTHER" id="PTHR11884">
    <property type="entry name" value="SELECTIN LIGAND RELATED"/>
    <property type="match status" value="1"/>
</dbReference>